<protein>
    <submittedName>
        <fullName evidence="1">Uncharacterized protein</fullName>
    </submittedName>
</protein>
<dbReference type="AlphaFoldDB" id="A0A371GC97"/>
<organism evidence="1 2">
    <name type="scientific">Mucuna pruriens</name>
    <name type="common">Velvet bean</name>
    <name type="synonym">Dolichos pruriens</name>
    <dbReference type="NCBI Taxonomy" id="157652"/>
    <lineage>
        <taxon>Eukaryota</taxon>
        <taxon>Viridiplantae</taxon>
        <taxon>Streptophyta</taxon>
        <taxon>Embryophyta</taxon>
        <taxon>Tracheophyta</taxon>
        <taxon>Spermatophyta</taxon>
        <taxon>Magnoliopsida</taxon>
        <taxon>eudicotyledons</taxon>
        <taxon>Gunneridae</taxon>
        <taxon>Pentapetalae</taxon>
        <taxon>rosids</taxon>
        <taxon>fabids</taxon>
        <taxon>Fabales</taxon>
        <taxon>Fabaceae</taxon>
        <taxon>Papilionoideae</taxon>
        <taxon>50 kb inversion clade</taxon>
        <taxon>NPAAA clade</taxon>
        <taxon>indigoferoid/millettioid clade</taxon>
        <taxon>Phaseoleae</taxon>
        <taxon>Mucuna</taxon>
    </lineage>
</organism>
<proteinExistence type="predicted"/>
<reference evidence="1" key="1">
    <citation type="submission" date="2018-05" db="EMBL/GenBank/DDBJ databases">
        <title>Draft genome of Mucuna pruriens seed.</title>
        <authorList>
            <person name="Nnadi N.E."/>
            <person name="Vos R."/>
            <person name="Hasami M.H."/>
            <person name="Devisetty U.K."/>
            <person name="Aguiy J.C."/>
        </authorList>
    </citation>
    <scope>NUCLEOTIDE SEQUENCE [LARGE SCALE GENOMIC DNA]</scope>
    <source>
        <strain evidence="1">JCA_2017</strain>
    </source>
</reference>
<gene>
    <name evidence="1" type="ORF">CR513_30253</name>
</gene>
<accession>A0A371GC97</accession>
<evidence type="ECO:0000313" key="1">
    <source>
        <dbReference type="EMBL" id="RDX88187.1"/>
    </source>
</evidence>
<sequence>MIIWMHDIICGISLKFPRWFIKWFVDFGPVPTIFPKEINEAYNYFGEKLSSNILCSFTSYNLDNGVGIHYHITI</sequence>
<dbReference type="Proteomes" id="UP000257109">
    <property type="component" value="Unassembled WGS sequence"/>
</dbReference>
<evidence type="ECO:0000313" key="2">
    <source>
        <dbReference type="Proteomes" id="UP000257109"/>
    </source>
</evidence>
<feature type="non-terminal residue" evidence="1">
    <location>
        <position position="1"/>
    </location>
</feature>
<dbReference type="EMBL" id="QJKJ01006025">
    <property type="protein sequence ID" value="RDX88187.1"/>
    <property type="molecule type" value="Genomic_DNA"/>
</dbReference>
<keyword evidence="2" id="KW-1185">Reference proteome</keyword>
<dbReference type="OrthoDB" id="1735266at2759"/>
<comment type="caution">
    <text evidence="1">The sequence shown here is derived from an EMBL/GenBank/DDBJ whole genome shotgun (WGS) entry which is preliminary data.</text>
</comment>
<name>A0A371GC97_MUCPR</name>